<dbReference type="EMBL" id="HBHW01015839">
    <property type="protein sequence ID" value="CAE0044218.1"/>
    <property type="molecule type" value="Transcribed_RNA"/>
</dbReference>
<evidence type="ECO:0008006" key="6">
    <source>
        <dbReference type="Google" id="ProtNLM"/>
    </source>
</evidence>
<dbReference type="GO" id="GO:0005737">
    <property type="term" value="C:cytoplasm"/>
    <property type="evidence" value="ECO:0007669"/>
    <property type="project" value="TreeGrafter"/>
</dbReference>
<accession>A0A7S2ZN40</accession>
<name>A0A7S2ZN40_9RHOD</name>
<dbReference type="InterPro" id="IPR000261">
    <property type="entry name" value="EH_dom"/>
</dbReference>
<dbReference type="CDD" id="cd00052">
    <property type="entry name" value="EH"/>
    <property type="match status" value="1"/>
</dbReference>
<dbReference type="EMBL" id="HBHW01015835">
    <property type="protein sequence ID" value="CAE0044214.1"/>
    <property type="molecule type" value="Transcribed_RNA"/>
</dbReference>
<protein>
    <recommendedName>
        <fullName evidence="6">Calmodulin</fullName>
    </recommendedName>
</protein>
<dbReference type="Gene3D" id="1.10.238.10">
    <property type="entry name" value="EF-hand"/>
    <property type="match status" value="1"/>
</dbReference>
<dbReference type="SMART" id="SM00027">
    <property type="entry name" value="EH"/>
    <property type="match status" value="1"/>
</dbReference>
<evidence type="ECO:0000313" key="5">
    <source>
        <dbReference type="EMBL" id="CAE0044218.1"/>
    </source>
</evidence>
<evidence type="ECO:0000313" key="4">
    <source>
        <dbReference type="EMBL" id="CAE0044214.1"/>
    </source>
</evidence>
<dbReference type="InterPro" id="IPR011992">
    <property type="entry name" value="EF-hand-dom_pair"/>
</dbReference>
<dbReference type="InterPro" id="IPR002048">
    <property type="entry name" value="EF_hand_dom"/>
</dbReference>
<dbReference type="PROSITE" id="PS50222">
    <property type="entry name" value="EF_HAND_2"/>
    <property type="match status" value="1"/>
</dbReference>
<dbReference type="GO" id="GO:0005509">
    <property type="term" value="F:calcium ion binding"/>
    <property type="evidence" value="ECO:0007669"/>
    <property type="project" value="InterPro"/>
</dbReference>
<evidence type="ECO:0000259" key="3">
    <source>
        <dbReference type="PROSITE" id="PS50222"/>
    </source>
</evidence>
<dbReference type="PANTHER" id="PTHR11216">
    <property type="entry name" value="EH DOMAIN"/>
    <property type="match status" value="1"/>
</dbReference>
<feature type="region of interest" description="Disordered" evidence="1">
    <location>
        <begin position="1"/>
        <end position="27"/>
    </location>
</feature>
<gene>
    <name evidence="4" type="ORF">RMAR00112_LOCUS12189</name>
    <name evidence="5" type="ORF">RMAR00112_LOCUS12193</name>
</gene>
<dbReference type="GO" id="GO:0005886">
    <property type="term" value="C:plasma membrane"/>
    <property type="evidence" value="ECO:0007669"/>
    <property type="project" value="TreeGrafter"/>
</dbReference>
<reference evidence="4" key="1">
    <citation type="submission" date="2021-01" db="EMBL/GenBank/DDBJ databases">
        <authorList>
            <person name="Corre E."/>
            <person name="Pelletier E."/>
            <person name="Niang G."/>
            <person name="Scheremetjew M."/>
            <person name="Finn R."/>
            <person name="Kale V."/>
            <person name="Holt S."/>
            <person name="Cochrane G."/>
            <person name="Meng A."/>
            <person name="Brown T."/>
            <person name="Cohen L."/>
        </authorList>
    </citation>
    <scope>NUCLEOTIDE SEQUENCE</scope>
    <source>
        <strain evidence="4">CCMP 769</strain>
    </source>
</reference>
<sequence>MASPATNFFDGDVSPMKSASRQLTHDGDLEEEVATWNIQESTENPFSDGFEHDSGFEVGQDDWVVSVADKTKWTNSFYELGPSGHPPTVTGQQVRPIMVDSGLPTQALRKIWDLVDISGRGALDDEEFALAMYVISDAKVNGVESIPDELPRSFLPPSKR</sequence>
<feature type="domain" description="EH" evidence="2">
    <location>
        <begin position="69"/>
        <end position="160"/>
    </location>
</feature>
<dbReference type="GO" id="GO:0006897">
    <property type="term" value="P:endocytosis"/>
    <property type="evidence" value="ECO:0007669"/>
    <property type="project" value="TreeGrafter"/>
</dbReference>
<dbReference type="PROSITE" id="PS50031">
    <property type="entry name" value="EH"/>
    <property type="match status" value="1"/>
</dbReference>
<organism evidence="4">
    <name type="scientific">Rhodosorus marinus</name>
    <dbReference type="NCBI Taxonomy" id="101924"/>
    <lineage>
        <taxon>Eukaryota</taxon>
        <taxon>Rhodophyta</taxon>
        <taxon>Stylonematophyceae</taxon>
        <taxon>Stylonematales</taxon>
        <taxon>Stylonemataceae</taxon>
        <taxon>Rhodosorus</taxon>
    </lineage>
</organism>
<feature type="domain" description="EF-hand" evidence="3">
    <location>
        <begin position="103"/>
        <end position="138"/>
    </location>
</feature>
<dbReference type="GO" id="GO:0016197">
    <property type="term" value="P:endosomal transport"/>
    <property type="evidence" value="ECO:0007669"/>
    <property type="project" value="TreeGrafter"/>
</dbReference>
<dbReference type="PANTHER" id="PTHR11216:SF174">
    <property type="entry name" value="GH06923P"/>
    <property type="match status" value="1"/>
</dbReference>
<evidence type="ECO:0000259" key="2">
    <source>
        <dbReference type="PROSITE" id="PS50031"/>
    </source>
</evidence>
<dbReference type="SUPFAM" id="SSF47473">
    <property type="entry name" value="EF-hand"/>
    <property type="match status" value="1"/>
</dbReference>
<dbReference type="AlphaFoldDB" id="A0A7S2ZN40"/>
<evidence type="ECO:0000256" key="1">
    <source>
        <dbReference type="SAM" id="MobiDB-lite"/>
    </source>
</evidence>
<proteinExistence type="predicted"/>
<dbReference type="Pfam" id="PF12763">
    <property type="entry name" value="EH"/>
    <property type="match status" value="1"/>
</dbReference>